<feature type="binding site" evidence="2">
    <location>
        <position position="307"/>
    </location>
    <ligand>
        <name>Zn(2+)</name>
        <dbReference type="ChEBI" id="CHEBI:29105"/>
        <label>2</label>
    </ligand>
</feature>
<feature type="binding site" evidence="2">
    <location>
        <position position="321"/>
    </location>
    <ligand>
        <name>Zn(2+)</name>
        <dbReference type="ChEBI" id="CHEBI:29105"/>
        <label>2</label>
    </ligand>
</feature>
<evidence type="ECO:0000256" key="3">
    <source>
        <dbReference type="PIRSR" id="PIRSR004976-51"/>
    </source>
</evidence>
<keyword evidence="3" id="KW-0067">ATP-binding</keyword>
<feature type="binding site" evidence="2">
    <location>
        <position position="318"/>
    </location>
    <ligand>
        <name>Zn(2+)</name>
        <dbReference type="ChEBI" id="CHEBI:29105"/>
        <label>2</label>
    </ligand>
</feature>
<dbReference type="SUPFAM" id="SSF52402">
    <property type="entry name" value="Adenine nucleotide alpha hydrolases-like"/>
    <property type="match status" value="1"/>
</dbReference>
<organism evidence="5 6">
    <name type="scientific">Candidatus Marsarchaeota G2 archaeon ECH_B_SAG-M15</name>
    <dbReference type="NCBI Taxonomy" id="1978162"/>
    <lineage>
        <taxon>Archaea</taxon>
        <taxon>Candidatus Marsarchaeota</taxon>
        <taxon>Candidatus Marsarchaeota group 2</taxon>
    </lineage>
</organism>
<feature type="binding site" evidence="2">
    <location>
        <position position="11"/>
    </location>
    <ligand>
        <name>Zn(2+)</name>
        <dbReference type="ChEBI" id="CHEBI:29105"/>
        <label>1</label>
    </ligand>
</feature>
<keyword evidence="2" id="KW-0862">Zinc</keyword>
<dbReference type="InterPro" id="IPR011063">
    <property type="entry name" value="TilS/TtcA_N"/>
</dbReference>
<dbReference type="GO" id="GO:0016740">
    <property type="term" value="F:transferase activity"/>
    <property type="evidence" value="ECO:0007669"/>
    <property type="project" value="UniProtKB-KW"/>
</dbReference>
<dbReference type="GO" id="GO:0005524">
    <property type="term" value="F:ATP binding"/>
    <property type="evidence" value="ECO:0007669"/>
    <property type="project" value="UniProtKB-KW"/>
</dbReference>
<dbReference type="InterPro" id="IPR000541">
    <property type="entry name" value="Ncs6/Tuc1/Ctu1"/>
</dbReference>
<evidence type="ECO:0000259" key="4">
    <source>
        <dbReference type="Pfam" id="PF01171"/>
    </source>
</evidence>
<dbReference type="InterPro" id="IPR014729">
    <property type="entry name" value="Rossmann-like_a/b/a_fold"/>
</dbReference>
<dbReference type="GO" id="GO:0046872">
    <property type="term" value="F:metal ion binding"/>
    <property type="evidence" value="ECO:0007669"/>
    <property type="project" value="UniProtKB-KW"/>
</dbReference>
<dbReference type="PIRSF" id="PIRSF004976">
    <property type="entry name" value="ATPase_YdaO"/>
    <property type="match status" value="1"/>
</dbReference>
<evidence type="ECO:0000313" key="6">
    <source>
        <dbReference type="Proteomes" id="UP000240490"/>
    </source>
</evidence>
<feature type="binding site" evidence="2">
    <location>
        <position position="31"/>
    </location>
    <ligand>
        <name>Zn(2+)</name>
        <dbReference type="ChEBI" id="CHEBI:29105"/>
        <label>1</label>
    </ligand>
</feature>
<dbReference type="AlphaFoldDB" id="A0A2R6B2H2"/>
<sequence length="340" mass="37396">MDSSVRFCSVCGTNSGVYFDEVSGLKYCSSCFVSYVYKKVVRTVRYYRMFERGDRVVLAVSGGKDSVVLADIMGRLGRRLRWVEFVGVTVDEGIRTPAGDYRAEALSLARSVLEKYSIPHRVYTYKELFGATLPEFMRAGVYAGSACSVCGVLRRRALNIAARELGATKIATGHNKDDEAQTVLMNVLRGDLERMIRAGAAEGIGGNLSREKEAENGVGVGGFIPRVKPLKRLYEREIAMYAYLRGYGFQSVECPFPRDTVRDAVREALDILSTRISGVHDALLNFEDKLLERLGSSTAHVRACRNCGEPTSPGRELCKACEYVLRYAEKSGGGVSVGAP</sequence>
<dbReference type="PANTHER" id="PTHR11807">
    <property type="entry name" value="ATPASES OF THE PP SUPERFAMILY-RELATED"/>
    <property type="match status" value="1"/>
</dbReference>
<dbReference type="Gene3D" id="3.40.50.620">
    <property type="entry name" value="HUPs"/>
    <property type="match status" value="1"/>
</dbReference>
<name>A0A2R6B2H2_9ARCH</name>
<keyword evidence="1" id="KW-0808">Transferase</keyword>
<protein>
    <submittedName>
        <fullName evidence="5">TIGR00269 family protein</fullName>
    </submittedName>
</protein>
<dbReference type="Proteomes" id="UP000240490">
    <property type="component" value="Unassembled WGS sequence"/>
</dbReference>
<accession>A0A2R6B2H2</accession>
<keyword evidence="3" id="KW-0547">Nucleotide-binding</keyword>
<evidence type="ECO:0000313" key="5">
    <source>
        <dbReference type="EMBL" id="PSN92708.1"/>
    </source>
</evidence>
<feature type="binding site" evidence="3">
    <location>
        <position position="173"/>
    </location>
    <ligand>
        <name>ATP</name>
        <dbReference type="ChEBI" id="CHEBI:30616"/>
    </ligand>
</feature>
<comment type="caution">
    <text evidence="5">The sequence shown here is derived from an EMBL/GenBank/DDBJ whole genome shotgun (WGS) entry which is preliminary data.</text>
</comment>
<feature type="binding site" evidence="3">
    <location>
        <begin position="59"/>
        <end position="61"/>
    </location>
    <ligand>
        <name>ATP</name>
        <dbReference type="ChEBI" id="CHEBI:30616"/>
    </ligand>
</feature>
<feature type="domain" description="tRNA(Ile)-lysidine/2-thiocytidine synthase N-terminal" evidence="4">
    <location>
        <begin position="56"/>
        <end position="198"/>
    </location>
</feature>
<feature type="binding site" evidence="2">
    <location>
        <position position="304"/>
    </location>
    <ligand>
        <name>Zn(2+)</name>
        <dbReference type="ChEBI" id="CHEBI:29105"/>
        <label>2</label>
    </ligand>
</feature>
<feature type="binding site" evidence="2">
    <location>
        <position position="28"/>
    </location>
    <ligand>
        <name>Zn(2+)</name>
        <dbReference type="ChEBI" id="CHEBI:29105"/>
        <label>1</label>
    </ligand>
</feature>
<dbReference type="NCBIfam" id="TIGR00269">
    <property type="entry name" value="TIGR00269 family protein"/>
    <property type="match status" value="1"/>
</dbReference>
<feature type="binding site" evidence="3">
    <location>
        <position position="178"/>
    </location>
    <ligand>
        <name>ATP</name>
        <dbReference type="ChEBI" id="CHEBI:30616"/>
    </ligand>
</feature>
<feature type="binding site" evidence="3">
    <location>
        <position position="90"/>
    </location>
    <ligand>
        <name>ATP</name>
        <dbReference type="ChEBI" id="CHEBI:30616"/>
    </ligand>
</feature>
<dbReference type="EMBL" id="NEXJ01000018">
    <property type="protein sequence ID" value="PSN92708.1"/>
    <property type="molecule type" value="Genomic_DNA"/>
</dbReference>
<dbReference type="GO" id="GO:0002143">
    <property type="term" value="P:tRNA wobble position uridine thiolation"/>
    <property type="evidence" value="ECO:0007669"/>
    <property type="project" value="TreeGrafter"/>
</dbReference>
<proteinExistence type="predicted"/>
<evidence type="ECO:0000256" key="1">
    <source>
        <dbReference type="ARBA" id="ARBA00022679"/>
    </source>
</evidence>
<dbReference type="InterPro" id="IPR035107">
    <property type="entry name" value="tRNA_thiolation_TtcA_Ctu1"/>
</dbReference>
<dbReference type="PANTHER" id="PTHR11807:SF12">
    <property type="entry name" value="CYTOPLASMIC TRNA 2-THIOLATION PROTEIN 1"/>
    <property type="match status" value="1"/>
</dbReference>
<dbReference type="GO" id="GO:0002144">
    <property type="term" value="C:cytosolic tRNA wobble base thiouridylase complex"/>
    <property type="evidence" value="ECO:0007669"/>
    <property type="project" value="TreeGrafter"/>
</dbReference>
<gene>
    <name evidence="5" type="ORF">B9Q08_00970</name>
</gene>
<feature type="binding site" evidence="2">
    <location>
        <position position="8"/>
    </location>
    <ligand>
        <name>Zn(2+)</name>
        <dbReference type="ChEBI" id="CHEBI:29105"/>
        <label>1</label>
    </ligand>
</feature>
<evidence type="ECO:0000256" key="2">
    <source>
        <dbReference type="PIRSR" id="PIRSR004976-50"/>
    </source>
</evidence>
<keyword evidence="2" id="KW-0479">Metal-binding</keyword>
<feature type="binding site" evidence="3">
    <location>
        <position position="65"/>
    </location>
    <ligand>
        <name>ATP</name>
        <dbReference type="ChEBI" id="CHEBI:30616"/>
    </ligand>
</feature>
<dbReference type="GO" id="GO:0000049">
    <property type="term" value="F:tRNA binding"/>
    <property type="evidence" value="ECO:0007669"/>
    <property type="project" value="InterPro"/>
</dbReference>
<dbReference type="Pfam" id="PF01171">
    <property type="entry name" value="ATP_bind_3"/>
    <property type="match status" value="1"/>
</dbReference>
<reference evidence="5 6" key="1">
    <citation type="submission" date="2017-04" db="EMBL/GenBank/DDBJ databases">
        <title>Novel microbial lineages endemic to geothermal iron-oxide mats fill important gaps in the evolutionary history of Archaea.</title>
        <authorList>
            <person name="Jay Z.J."/>
            <person name="Beam J.P."/>
            <person name="Dlakic M."/>
            <person name="Rusch D.B."/>
            <person name="Kozubal M.A."/>
            <person name="Inskeep W.P."/>
        </authorList>
    </citation>
    <scope>NUCLEOTIDE SEQUENCE [LARGE SCALE GENOMIC DNA]</scope>
    <source>
        <strain evidence="5">ECH_B_SAG-M15</strain>
    </source>
</reference>